<feature type="compositionally biased region" description="Pro residues" evidence="11">
    <location>
        <begin position="407"/>
        <end position="417"/>
    </location>
</feature>
<dbReference type="Pfam" id="PF16622">
    <property type="entry name" value="zf-C2H2_11"/>
    <property type="match status" value="1"/>
</dbReference>
<keyword evidence="6" id="KW-0805">Transcription regulation</keyword>
<dbReference type="GO" id="GO:0008270">
    <property type="term" value="F:zinc ion binding"/>
    <property type="evidence" value="ECO:0007669"/>
    <property type="project" value="UniProtKB-KW"/>
</dbReference>
<keyword evidence="9" id="KW-0539">Nucleus</keyword>
<evidence type="ECO:0000256" key="6">
    <source>
        <dbReference type="ARBA" id="ARBA00023015"/>
    </source>
</evidence>
<evidence type="ECO:0000256" key="5">
    <source>
        <dbReference type="ARBA" id="ARBA00022833"/>
    </source>
</evidence>
<keyword evidence="3" id="KW-0677">Repeat</keyword>
<feature type="compositionally biased region" description="Basic and acidic residues" evidence="11">
    <location>
        <begin position="1030"/>
        <end position="1048"/>
    </location>
</feature>
<evidence type="ECO:0000313" key="13">
    <source>
        <dbReference type="EMBL" id="EFO95819.1"/>
    </source>
</evidence>
<dbReference type="Proteomes" id="UP000008281">
    <property type="component" value="Unassembled WGS sequence"/>
</dbReference>
<evidence type="ECO:0000256" key="7">
    <source>
        <dbReference type="ARBA" id="ARBA00023125"/>
    </source>
</evidence>
<dbReference type="InterPro" id="IPR013087">
    <property type="entry name" value="Znf_C2H2_type"/>
</dbReference>
<dbReference type="OrthoDB" id="5826233at2759"/>
<feature type="compositionally biased region" description="Low complexity" evidence="11">
    <location>
        <begin position="373"/>
        <end position="397"/>
    </location>
</feature>
<dbReference type="PROSITE" id="PS50157">
    <property type="entry name" value="ZINC_FINGER_C2H2_2"/>
    <property type="match status" value="2"/>
</dbReference>
<evidence type="ECO:0000256" key="9">
    <source>
        <dbReference type="ARBA" id="ARBA00023242"/>
    </source>
</evidence>
<comment type="subcellular location">
    <subcellularLocation>
        <location evidence="1">Nucleus</location>
    </subcellularLocation>
</comment>
<feature type="compositionally biased region" description="Basic residues" evidence="11">
    <location>
        <begin position="505"/>
        <end position="518"/>
    </location>
</feature>
<dbReference type="PANTHER" id="PTHR12632">
    <property type="entry name" value="TRANSCRIPTION FACTOR NF-Y ALPHA-RELATED"/>
    <property type="match status" value="1"/>
</dbReference>
<sequence length="1168" mass="130473">MSDRKEDFTSINYTGFGGDEYNLQTGIVEASDPSYNTFLDDNNPKVLTTMRNMFSERKSDDYELVYHNFSENHPIPTRNTQNLNQYYSESHLNQQIAQNQHVYRIIHHNPHPIRQIQHFVPNPQPGPPEVKEEDDYEEEDHDEDDFMEDNRIVHHCPECSKKYTSERRLKHHIEVHKNANAYKCPKCGYCYQSPDSLRRHWKTIEINNESVHPSDYPSSSRLLESSKDTIGNEYSDRFPRKMNLEESSGGAGPGPDTELIRARAAAAAATKSTPTSTSSPLQRNNAQRQLPSYSERFSDLRASFGLKEPLPGPASWFKKKEEKVSDRIPQPSPFSTKSGGSGLFGASGVPSGAPAKPVTFNKALEAVGSSNRPSGATPKPPGTTSGAPGASGASGVPNSTSGTPGTPVLPPRAPPGLPERKPQPYIPLPKKPTTTSQAPKRIPLPPGSTRYAPTNQPIGTGSLLPNPNIPSIPVYAMVAHIQKSNPNFDPHGAANRDFPKPTPFTKRKPLPSAKKPRIPVRIPIQSHPIRPMTEAAAITAEMDAYMDMDIPEAVGGAEEAELEEAELSPEPEMEPEPQPTSDDLYDIPFPSPPPPMPPVSRLPDGWQADPRVFDVAAVEQKMRREKEAAERQLDKKMRGKDRKLGIKTEKMTDEDVKPVLKGRSNKPYTLPQALSIQLDSDSFDDDMDFPPSILNSRKRALPLDSDVDYANYDNMDYLSSPEKFPEKSPEKSSVPPPSRPMGSVIKPIDGYTPTRKVFTFQKWDPANDKPLPLPLQRPQTTKSASKPQSSRLQTTKPDRQDLADYDDTDMDYPPPPPPLQTTRTAKPLTIPKKTVGEAASYTEMDETLPPRTRQPYFNFNSSQKKTTKGGRPVTVELPNDCKLIRYNWMVNDQVNVILVPMPKDSSEKELKALLPGLLNADEMQLYGEDEDSFEIPENDYNRATRAIYTDVTHDPQPILVNPKQYQRIVKRREARGKLEKIGRLRQGRQQYLHESRHIHALNRTRNEDGRFDGARESSDTSTSSTPPPSSRREANEQMGDRRGEDYADIRPGPSATKIYKSAPKQPANSLPEIRNNHTPSTIPPTPAQNPSFKTPMGVPKIDFRLTPSAHPTNSKSPIVILGCEDRSMIPPSPPPLPKVYPPVQNIRTVPRQKFEPAKPRMEKPQPRI</sequence>
<feature type="compositionally biased region" description="Basic and acidic residues" evidence="11">
    <location>
        <begin position="234"/>
        <end position="244"/>
    </location>
</feature>
<feature type="region of interest" description="Disordered" evidence="11">
    <location>
        <begin position="623"/>
        <end position="650"/>
    </location>
</feature>
<feature type="region of interest" description="Disordered" evidence="11">
    <location>
        <begin position="486"/>
        <end position="527"/>
    </location>
</feature>
<evidence type="ECO:0000256" key="8">
    <source>
        <dbReference type="ARBA" id="ARBA00023163"/>
    </source>
</evidence>
<reference evidence="13" key="1">
    <citation type="submission" date="2007-07" db="EMBL/GenBank/DDBJ databases">
        <title>PCAP assembly of the Caenorhabditis remanei genome.</title>
        <authorList>
            <consortium name="The Caenorhabditis remanei Sequencing Consortium"/>
            <person name="Wilson R.K."/>
        </authorList>
    </citation>
    <scope>NUCLEOTIDE SEQUENCE [LARGE SCALE GENOMIC DNA]</scope>
    <source>
        <strain evidence="13">PB4641</strain>
    </source>
</reference>
<feature type="compositionally biased region" description="Pro residues" evidence="11">
    <location>
        <begin position="1130"/>
        <end position="1140"/>
    </location>
</feature>
<feature type="domain" description="C2H2-type" evidence="12">
    <location>
        <begin position="182"/>
        <end position="217"/>
    </location>
</feature>
<keyword evidence="7" id="KW-0238">DNA-binding</keyword>
<dbReference type="InterPro" id="IPR036236">
    <property type="entry name" value="Znf_C2H2_sf"/>
</dbReference>
<feature type="compositionally biased region" description="Basic and acidic residues" evidence="11">
    <location>
        <begin position="1004"/>
        <end position="1018"/>
    </location>
</feature>
<dbReference type="InterPro" id="IPR001289">
    <property type="entry name" value="NFYA"/>
</dbReference>
<dbReference type="SMART" id="SM00521">
    <property type="entry name" value="CBF"/>
    <property type="match status" value="1"/>
</dbReference>
<keyword evidence="8" id="KW-0804">Transcription</keyword>
<feature type="region of interest" description="Disordered" evidence="11">
    <location>
        <begin position="120"/>
        <end position="143"/>
    </location>
</feature>
<feature type="domain" description="C2H2-type" evidence="12">
    <location>
        <begin position="154"/>
        <end position="181"/>
    </location>
</feature>
<feature type="compositionally biased region" description="Basic and acidic residues" evidence="11">
    <location>
        <begin position="1152"/>
        <end position="1168"/>
    </location>
</feature>
<dbReference type="PROSITE" id="PS00028">
    <property type="entry name" value="ZINC_FINGER_C2H2_1"/>
    <property type="match status" value="1"/>
</dbReference>
<organism evidence="14">
    <name type="scientific">Caenorhabditis remanei</name>
    <name type="common">Caenorhabditis vulgaris</name>
    <dbReference type="NCBI Taxonomy" id="31234"/>
    <lineage>
        <taxon>Eukaryota</taxon>
        <taxon>Metazoa</taxon>
        <taxon>Ecdysozoa</taxon>
        <taxon>Nematoda</taxon>
        <taxon>Chromadorea</taxon>
        <taxon>Rhabditida</taxon>
        <taxon>Rhabditina</taxon>
        <taxon>Rhabditomorpha</taxon>
        <taxon>Rhabditoidea</taxon>
        <taxon>Rhabditidae</taxon>
        <taxon>Peloderinae</taxon>
        <taxon>Caenorhabditis</taxon>
    </lineage>
</organism>
<dbReference type="GO" id="GO:0003700">
    <property type="term" value="F:DNA-binding transcription factor activity"/>
    <property type="evidence" value="ECO:0007669"/>
    <property type="project" value="InterPro"/>
</dbReference>
<dbReference type="EMBL" id="DS268429">
    <property type="protein sequence ID" value="EFO95819.1"/>
    <property type="molecule type" value="Genomic_DNA"/>
</dbReference>
<dbReference type="InParanoid" id="E3M8R9"/>
<feature type="region of interest" description="Disordered" evidence="11">
    <location>
        <begin position="553"/>
        <end position="606"/>
    </location>
</feature>
<dbReference type="Pfam" id="PF02045">
    <property type="entry name" value="CBFB_NFYA"/>
    <property type="match status" value="1"/>
</dbReference>
<dbReference type="PRINTS" id="PR00616">
    <property type="entry name" value="CCAATSUBUNTB"/>
</dbReference>
<accession>E3M8R9</accession>
<feature type="compositionally biased region" description="Low complexity" evidence="11">
    <location>
        <begin position="262"/>
        <end position="280"/>
    </location>
</feature>
<dbReference type="GO" id="GO:0003677">
    <property type="term" value="F:DNA binding"/>
    <property type="evidence" value="ECO:0007669"/>
    <property type="project" value="UniProtKB-KW"/>
</dbReference>
<evidence type="ECO:0000313" key="14">
    <source>
        <dbReference type="Proteomes" id="UP000008281"/>
    </source>
</evidence>
<feature type="region of interest" description="Disordered" evidence="11">
    <location>
        <begin position="1124"/>
        <end position="1168"/>
    </location>
</feature>
<dbReference type="PROSITE" id="PS51152">
    <property type="entry name" value="NFYA_HAP2_2"/>
    <property type="match status" value="1"/>
</dbReference>
<evidence type="ECO:0000259" key="12">
    <source>
        <dbReference type="PROSITE" id="PS50157"/>
    </source>
</evidence>
<dbReference type="SUPFAM" id="SSF57667">
    <property type="entry name" value="beta-beta-alpha zinc fingers"/>
    <property type="match status" value="1"/>
</dbReference>
<feature type="compositionally biased region" description="Polar residues" evidence="11">
    <location>
        <begin position="777"/>
        <end position="795"/>
    </location>
</feature>
<feature type="compositionally biased region" description="Acidic residues" evidence="11">
    <location>
        <begin position="131"/>
        <end position="143"/>
    </location>
</feature>
<keyword evidence="5" id="KW-0862">Zinc</keyword>
<name>E3M8R9_CAERE</name>
<evidence type="ECO:0000256" key="3">
    <source>
        <dbReference type="ARBA" id="ARBA00022737"/>
    </source>
</evidence>
<dbReference type="eggNOG" id="KOG1561">
    <property type="taxonomic scope" value="Eukaryota"/>
</dbReference>
<evidence type="ECO:0000256" key="1">
    <source>
        <dbReference type="ARBA" id="ARBA00004123"/>
    </source>
</evidence>
<feature type="region of interest" description="Disordered" evidence="11">
    <location>
        <begin position="231"/>
        <end position="289"/>
    </location>
</feature>
<dbReference type="AlphaFoldDB" id="E3M8R9"/>
<keyword evidence="4 10" id="KW-0863">Zinc-finger</keyword>
<evidence type="ECO:0000256" key="2">
    <source>
        <dbReference type="ARBA" id="ARBA00022723"/>
    </source>
</evidence>
<keyword evidence="2" id="KW-0479">Metal-binding</keyword>
<evidence type="ECO:0000256" key="10">
    <source>
        <dbReference type="PROSITE-ProRule" id="PRU00042"/>
    </source>
</evidence>
<dbReference type="Gene3D" id="3.30.160.60">
    <property type="entry name" value="Classic Zinc Finger"/>
    <property type="match status" value="1"/>
</dbReference>
<dbReference type="GO" id="GO:0005634">
    <property type="term" value="C:nucleus"/>
    <property type="evidence" value="ECO:0007669"/>
    <property type="project" value="UniProtKB-SubCell"/>
</dbReference>
<feature type="region of interest" description="Disordered" evidence="11">
    <location>
        <begin position="304"/>
        <end position="461"/>
    </location>
</feature>
<feature type="compositionally biased region" description="Pro residues" evidence="11">
    <location>
        <begin position="589"/>
        <end position="600"/>
    </location>
</feature>
<feature type="compositionally biased region" description="Polar residues" evidence="11">
    <location>
        <begin position="451"/>
        <end position="461"/>
    </location>
</feature>
<protein>
    <recommendedName>
        <fullName evidence="12">C2H2-type domain-containing protein</fullName>
    </recommendedName>
</protein>
<keyword evidence="14" id="KW-1185">Reference proteome</keyword>
<feature type="compositionally biased region" description="Polar residues" evidence="11">
    <location>
        <begin position="855"/>
        <end position="864"/>
    </location>
</feature>
<dbReference type="InterPro" id="IPR041697">
    <property type="entry name" value="Znf-C2H2_11"/>
</dbReference>
<dbReference type="OMA" id="MEDNRIV"/>
<feature type="region of interest" description="Disordered" evidence="11">
    <location>
        <begin position="680"/>
        <end position="873"/>
    </location>
</feature>
<dbReference type="SMART" id="SM00355">
    <property type="entry name" value="ZnF_C2H2"/>
    <property type="match status" value="2"/>
</dbReference>
<feature type="compositionally biased region" description="Acidic residues" evidence="11">
    <location>
        <begin position="558"/>
        <end position="575"/>
    </location>
</feature>
<evidence type="ECO:0000256" key="4">
    <source>
        <dbReference type="ARBA" id="ARBA00022771"/>
    </source>
</evidence>
<proteinExistence type="predicted"/>
<dbReference type="Gene3D" id="6.10.250.2430">
    <property type="match status" value="1"/>
</dbReference>
<dbReference type="STRING" id="31234.E3M8R9"/>
<evidence type="ECO:0000256" key="11">
    <source>
        <dbReference type="SAM" id="MobiDB-lite"/>
    </source>
</evidence>
<dbReference type="HOGENOM" id="CLU_274430_0_0_1"/>
<gene>
    <name evidence="13" type="ORF">CRE_13925</name>
</gene>
<feature type="region of interest" description="Disordered" evidence="11">
    <location>
        <begin position="989"/>
        <end position="1091"/>
    </location>
</feature>